<evidence type="ECO:0000256" key="1">
    <source>
        <dbReference type="SAM" id="Phobius"/>
    </source>
</evidence>
<feature type="transmembrane region" description="Helical" evidence="1">
    <location>
        <begin position="169"/>
        <end position="188"/>
    </location>
</feature>
<reference evidence="2 3" key="1">
    <citation type="submission" date="2018-06" db="EMBL/GenBank/DDBJ databases">
        <title>Genomic Encyclopedia of Type Strains, Phase III (KMG-III): the genomes of soil and plant-associated and newly described type strains.</title>
        <authorList>
            <person name="Whitman W."/>
        </authorList>
    </citation>
    <scope>NUCLEOTIDE SEQUENCE [LARGE SCALE GENOMIC DNA]</scope>
    <source>
        <strain evidence="2 3">LMG 23644</strain>
    </source>
</reference>
<accession>A0A329BLG1</accession>
<name>A0A329BLG1_9BURK</name>
<protein>
    <submittedName>
        <fullName evidence="2">Uncharacterized protein</fullName>
    </submittedName>
</protein>
<dbReference type="Proteomes" id="UP000248918">
    <property type="component" value="Unassembled WGS sequence"/>
</dbReference>
<organism evidence="2 3">
    <name type="scientific">Paraburkholderia bryophila</name>
    <dbReference type="NCBI Taxonomy" id="420952"/>
    <lineage>
        <taxon>Bacteria</taxon>
        <taxon>Pseudomonadati</taxon>
        <taxon>Pseudomonadota</taxon>
        <taxon>Betaproteobacteria</taxon>
        <taxon>Burkholderiales</taxon>
        <taxon>Burkholderiaceae</taxon>
        <taxon>Paraburkholderia</taxon>
    </lineage>
</organism>
<proteinExistence type="predicted"/>
<keyword evidence="1" id="KW-0472">Membrane</keyword>
<sequence length="193" mass="20743">MPPSPTRIKIALSAWLIAAALEAGIVVGLIHCRLLSRISAATLLLAVWMHALIFVQGSRRRKWAYGALAVLTPLSLLWWPLGKPLLIGLGDSSFPVVFTLISLRFGALALIRAQASQAWIESHTSGAAFWLSRKPSIVLGMREKLIQVLAAILLGPALIGYVTGWSRPVALALVAASTLLVALSLFLARKRAP</sequence>
<feature type="transmembrane region" description="Helical" evidence="1">
    <location>
        <begin position="38"/>
        <end position="56"/>
    </location>
</feature>
<keyword evidence="1" id="KW-1133">Transmembrane helix</keyword>
<dbReference type="AlphaFoldDB" id="A0A329BLG1"/>
<evidence type="ECO:0000313" key="2">
    <source>
        <dbReference type="EMBL" id="RAS23456.1"/>
    </source>
</evidence>
<feature type="transmembrane region" description="Helical" evidence="1">
    <location>
        <begin position="63"/>
        <end position="81"/>
    </location>
</feature>
<feature type="transmembrane region" description="Helical" evidence="1">
    <location>
        <begin position="93"/>
        <end position="111"/>
    </location>
</feature>
<dbReference type="RefSeq" id="WP_111933922.1">
    <property type="nucleotide sequence ID" value="NZ_CADFFP010000022.1"/>
</dbReference>
<evidence type="ECO:0000313" key="3">
    <source>
        <dbReference type="Proteomes" id="UP000248918"/>
    </source>
</evidence>
<keyword evidence="1" id="KW-0812">Transmembrane</keyword>
<gene>
    <name evidence="2" type="ORF">BX591_12062</name>
</gene>
<comment type="caution">
    <text evidence="2">The sequence shown here is derived from an EMBL/GenBank/DDBJ whole genome shotgun (WGS) entry which is preliminary data.</text>
</comment>
<feature type="transmembrane region" description="Helical" evidence="1">
    <location>
        <begin position="145"/>
        <end position="163"/>
    </location>
</feature>
<dbReference type="EMBL" id="QLTK01000020">
    <property type="protein sequence ID" value="RAS23456.1"/>
    <property type="molecule type" value="Genomic_DNA"/>
</dbReference>